<organism evidence="5 6">
    <name type="scientific">Chrysochloris asiatica</name>
    <name type="common">Cape golden mole</name>
    <dbReference type="NCBI Taxonomy" id="185453"/>
    <lineage>
        <taxon>Eukaryota</taxon>
        <taxon>Metazoa</taxon>
        <taxon>Chordata</taxon>
        <taxon>Craniata</taxon>
        <taxon>Vertebrata</taxon>
        <taxon>Euteleostomi</taxon>
        <taxon>Mammalia</taxon>
        <taxon>Eutheria</taxon>
        <taxon>Afrotheria</taxon>
        <taxon>Chrysochloridae</taxon>
        <taxon>Chrysochlorinae</taxon>
        <taxon>Chrysochloris</taxon>
    </lineage>
</organism>
<dbReference type="InterPro" id="IPR000889">
    <property type="entry name" value="Glutathione_peroxidase"/>
</dbReference>
<dbReference type="Pfam" id="PF00255">
    <property type="entry name" value="GSHPx"/>
    <property type="match status" value="1"/>
</dbReference>
<gene>
    <name evidence="6" type="primary">GPX5</name>
</gene>
<evidence type="ECO:0000313" key="6">
    <source>
        <dbReference type="RefSeq" id="XP_006872827.1"/>
    </source>
</evidence>
<evidence type="ECO:0000256" key="3">
    <source>
        <dbReference type="ARBA" id="ARBA00023002"/>
    </source>
</evidence>
<dbReference type="Proteomes" id="UP000504623">
    <property type="component" value="Unplaced"/>
</dbReference>
<keyword evidence="3" id="KW-0560">Oxidoreductase</keyword>
<dbReference type="AlphaFoldDB" id="A0A9B0TYR5"/>
<dbReference type="GO" id="GO:0006979">
    <property type="term" value="P:response to oxidative stress"/>
    <property type="evidence" value="ECO:0007669"/>
    <property type="project" value="InterPro"/>
</dbReference>
<dbReference type="CTD" id="2880"/>
<evidence type="ECO:0000256" key="2">
    <source>
        <dbReference type="ARBA" id="ARBA00022559"/>
    </source>
</evidence>
<sequence>MTGLLQSSFLFPLILAGFVQPDPKLEKMKMNCSKDVKSTIYDYGALTLNGGEHIHFKKYAGKHVLFVNVATYCGLTAQYPGMSVQGVDIYLISSFLKKGM</sequence>
<dbReference type="SUPFAM" id="SSF52833">
    <property type="entry name" value="Thioredoxin-like"/>
    <property type="match status" value="1"/>
</dbReference>
<keyword evidence="4" id="KW-0732">Signal</keyword>
<dbReference type="PROSITE" id="PS51355">
    <property type="entry name" value="GLUTATHIONE_PEROXID_3"/>
    <property type="match status" value="1"/>
</dbReference>
<dbReference type="OrthoDB" id="446890at2759"/>
<dbReference type="GO" id="GO:0004601">
    <property type="term" value="F:peroxidase activity"/>
    <property type="evidence" value="ECO:0007669"/>
    <property type="project" value="UniProtKB-KW"/>
</dbReference>
<evidence type="ECO:0000313" key="5">
    <source>
        <dbReference type="Proteomes" id="UP000504623"/>
    </source>
</evidence>
<reference evidence="6" key="1">
    <citation type="submission" date="2025-08" db="UniProtKB">
        <authorList>
            <consortium name="RefSeq"/>
        </authorList>
    </citation>
    <scope>IDENTIFICATION</scope>
    <source>
        <tissue evidence="6">Spleen</tissue>
    </source>
</reference>
<protein>
    <submittedName>
        <fullName evidence="6">Epididymal secretory glutathione peroxidase</fullName>
    </submittedName>
</protein>
<proteinExistence type="inferred from homology"/>
<name>A0A9B0TYR5_CHRAS</name>
<evidence type="ECO:0000256" key="4">
    <source>
        <dbReference type="SAM" id="SignalP"/>
    </source>
</evidence>
<feature type="signal peptide" evidence="4">
    <location>
        <begin position="1"/>
        <end position="16"/>
    </location>
</feature>
<comment type="similarity">
    <text evidence="1">Belongs to the glutathione peroxidase family.</text>
</comment>
<dbReference type="InterPro" id="IPR029759">
    <property type="entry name" value="GPX_AS"/>
</dbReference>
<dbReference type="InterPro" id="IPR036249">
    <property type="entry name" value="Thioredoxin-like_sf"/>
</dbReference>
<keyword evidence="5" id="KW-1185">Reference proteome</keyword>
<dbReference type="Gene3D" id="3.40.30.10">
    <property type="entry name" value="Glutaredoxin"/>
    <property type="match status" value="1"/>
</dbReference>
<feature type="chain" id="PRO_5038338653" evidence="4">
    <location>
        <begin position="17"/>
        <end position="100"/>
    </location>
</feature>
<dbReference type="RefSeq" id="XP_006872827.1">
    <property type="nucleotide sequence ID" value="XM_006872765.1"/>
</dbReference>
<evidence type="ECO:0000256" key="1">
    <source>
        <dbReference type="ARBA" id="ARBA00006926"/>
    </source>
</evidence>
<keyword evidence="2 6" id="KW-0575">Peroxidase</keyword>
<dbReference type="GeneID" id="102837154"/>
<accession>A0A9B0TYR5</accession>
<dbReference type="PROSITE" id="PS00460">
    <property type="entry name" value="GLUTATHIONE_PEROXID_1"/>
    <property type="match status" value="1"/>
</dbReference>